<comment type="subcellular location">
    <subcellularLocation>
        <location evidence="1">Cell membrane</location>
        <topology evidence="1">Multi-pass membrane protein</topology>
    </subcellularLocation>
</comment>
<dbReference type="InterPro" id="IPR004797">
    <property type="entry name" value="Competence_ComEC/Rec2"/>
</dbReference>
<feature type="domain" description="Metallo-beta-lactamase" evidence="7">
    <location>
        <begin position="465"/>
        <end position="649"/>
    </location>
</feature>
<dbReference type="Pfam" id="PF03772">
    <property type="entry name" value="Competence"/>
    <property type="match status" value="1"/>
</dbReference>
<dbReference type="PANTHER" id="PTHR30619">
    <property type="entry name" value="DNA INTERNALIZATION/COMPETENCE PROTEIN COMEC/REC2"/>
    <property type="match status" value="1"/>
</dbReference>
<feature type="transmembrane region" description="Helical" evidence="6">
    <location>
        <begin position="217"/>
        <end position="237"/>
    </location>
</feature>
<dbReference type="PANTHER" id="PTHR30619:SF1">
    <property type="entry name" value="RECOMBINATION PROTEIN 2"/>
    <property type="match status" value="1"/>
</dbReference>
<evidence type="ECO:0000256" key="3">
    <source>
        <dbReference type="ARBA" id="ARBA00022692"/>
    </source>
</evidence>
<keyword evidence="9" id="KW-1185">Reference proteome</keyword>
<evidence type="ECO:0000313" key="9">
    <source>
        <dbReference type="Proteomes" id="UP001333710"/>
    </source>
</evidence>
<dbReference type="SMART" id="SM00849">
    <property type="entry name" value="Lactamase_B"/>
    <property type="match status" value="1"/>
</dbReference>
<name>A0AA48KSW8_9ALTE</name>
<dbReference type="CDD" id="cd07731">
    <property type="entry name" value="ComA-like_MBL-fold"/>
    <property type="match status" value="1"/>
</dbReference>
<dbReference type="GO" id="GO:0005886">
    <property type="term" value="C:plasma membrane"/>
    <property type="evidence" value="ECO:0007669"/>
    <property type="project" value="UniProtKB-SubCell"/>
</dbReference>
<dbReference type="Gene3D" id="3.60.15.10">
    <property type="entry name" value="Ribonuclease Z/Hydroxyacylglutathione hydrolase-like"/>
    <property type="match status" value="2"/>
</dbReference>
<feature type="transmembrane region" description="Helical" evidence="6">
    <location>
        <begin position="314"/>
        <end position="336"/>
    </location>
</feature>
<keyword evidence="5 6" id="KW-0472">Membrane</keyword>
<accession>A0AA48KSW8</accession>
<organism evidence="8 9">
    <name type="scientific">Planctobacterium marinum</name>
    <dbReference type="NCBI Taxonomy" id="1631968"/>
    <lineage>
        <taxon>Bacteria</taxon>
        <taxon>Pseudomonadati</taxon>
        <taxon>Pseudomonadota</taxon>
        <taxon>Gammaproteobacteria</taxon>
        <taxon>Alteromonadales</taxon>
        <taxon>Alteromonadaceae</taxon>
        <taxon>Planctobacterium</taxon>
    </lineage>
</organism>
<keyword evidence="2" id="KW-1003">Cell membrane</keyword>
<dbReference type="Pfam" id="PF00753">
    <property type="entry name" value="Lactamase_B"/>
    <property type="match status" value="1"/>
</dbReference>
<feature type="transmembrane region" description="Helical" evidence="6">
    <location>
        <begin position="348"/>
        <end position="370"/>
    </location>
</feature>
<feature type="transmembrane region" description="Helical" evidence="6">
    <location>
        <begin position="185"/>
        <end position="205"/>
    </location>
</feature>
<evidence type="ECO:0000313" key="8">
    <source>
        <dbReference type="EMBL" id="BDX06919.1"/>
    </source>
</evidence>
<dbReference type="GO" id="GO:0030420">
    <property type="term" value="P:establishment of competence for transformation"/>
    <property type="evidence" value="ECO:0007669"/>
    <property type="project" value="InterPro"/>
</dbReference>
<evidence type="ECO:0000256" key="1">
    <source>
        <dbReference type="ARBA" id="ARBA00004651"/>
    </source>
</evidence>
<dbReference type="InterPro" id="IPR004477">
    <property type="entry name" value="ComEC_N"/>
</dbReference>
<dbReference type="SUPFAM" id="SSF56281">
    <property type="entry name" value="Metallo-hydrolase/oxidoreductase"/>
    <property type="match status" value="1"/>
</dbReference>
<dbReference type="Proteomes" id="UP001333710">
    <property type="component" value="Chromosome"/>
</dbReference>
<evidence type="ECO:0000259" key="7">
    <source>
        <dbReference type="SMART" id="SM00849"/>
    </source>
</evidence>
<dbReference type="NCBIfam" id="TIGR00361">
    <property type="entry name" value="ComEC_Rec2"/>
    <property type="match status" value="1"/>
</dbReference>
<dbReference type="NCBIfam" id="TIGR00360">
    <property type="entry name" value="ComEC_N-term"/>
    <property type="match status" value="1"/>
</dbReference>
<reference evidence="8" key="1">
    <citation type="submission" date="2023-01" db="EMBL/GenBank/DDBJ databases">
        <title>Complete genome sequence of Planctobacterium marinum strain Dej080120_11.</title>
        <authorList>
            <person name="Ueki S."/>
            <person name="Maruyama F."/>
        </authorList>
    </citation>
    <scope>NUCLEOTIDE SEQUENCE</scope>
    <source>
        <strain evidence="8">Dej080120_11</strain>
    </source>
</reference>
<dbReference type="KEGG" id="pmaw:MACH26_24400"/>
<evidence type="ECO:0000256" key="6">
    <source>
        <dbReference type="SAM" id="Phobius"/>
    </source>
</evidence>
<keyword evidence="3 6" id="KW-0812">Transmembrane</keyword>
<dbReference type="EMBL" id="AP027272">
    <property type="protein sequence ID" value="BDX06919.1"/>
    <property type="molecule type" value="Genomic_DNA"/>
</dbReference>
<gene>
    <name evidence="8" type="ORF">MACH26_24400</name>
</gene>
<dbReference type="InterPro" id="IPR035681">
    <property type="entry name" value="ComA-like_MBL"/>
</dbReference>
<evidence type="ECO:0000256" key="4">
    <source>
        <dbReference type="ARBA" id="ARBA00022989"/>
    </source>
</evidence>
<dbReference type="InterPro" id="IPR025405">
    <property type="entry name" value="DUF4131"/>
</dbReference>
<evidence type="ECO:0000256" key="5">
    <source>
        <dbReference type="ARBA" id="ARBA00023136"/>
    </source>
</evidence>
<dbReference type="InterPro" id="IPR052159">
    <property type="entry name" value="Competence_DNA_uptake"/>
</dbReference>
<evidence type="ECO:0000256" key="2">
    <source>
        <dbReference type="ARBA" id="ARBA00022475"/>
    </source>
</evidence>
<dbReference type="Pfam" id="PF13567">
    <property type="entry name" value="DUF4131"/>
    <property type="match status" value="1"/>
</dbReference>
<protein>
    <submittedName>
        <fullName evidence="8">DNA internalization-related competence protein ComEC/Rec2</fullName>
    </submittedName>
</protein>
<feature type="transmembrane region" description="Helical" evidence="6">
    <location>
        <begin position="243"/>
        <end position="262"/>
    </location>
</feature>
<dbReference type="AlphaFoldDB" id="A0AA48KSW8"/>
<keyword evidence="4 6" id="KW-1133">Transmembrane helix</keyword>
<dbReference type="InterPro" id="IPR001279">
    <property type="entry name" value="Metallo-B-lactamas"/>
</dbReference>
<dbReference type="InterPro" id="IPR036866">
    <property type="entry name" value="RibonucZ/Hydroxyglut_hydro"/>
</dbReference>
<feature type="transmembrane region" description="Helical" evidence="6">
    <location>
        <begin position="269"/>
        <end position="299"/>
    </location>
</feature>
<proteinExistence type="predicted"/>
<sequence>MLSVGYWISVTQPEQALFLQPLQLSGRVGTVVTSSEKANFNFVVSAYSLSQDDNIEAFIKSDFKVRLSWLMPDLQLKQGQQLTIVAKLKPRWGLYNEAGFNYQQWLLSEHIVATGFVKSATESNLPSAVSWRQRVADKLITESRKEVRWLLAMAIGYRGELSQSDWQLLQHTGTSHLVAISGMHVGMVTFWAFCLFSLLFGALNFVTRRPVISNIRIAAFSISLCFAFFYVYLAGFATPTVRAGLMLLLGWAVLVLGVNLNVRRFILICVALFILFFPLSIFTASFWLSFSAVVILWFIAWRSRKPDNKLPNKLAAFVALQIMLSALMLTLVLGMFGGVSVLSPVINLIAIPLVIFVLLPLSLLSVILLMSDSSIASHVLEGCLTLFALCEQGLKSITTIYDQWLQASAIPWLALVFATLAMILLLIPRGLFPKPLVILLFVPLLLPQNKRETNGWQLDMLDVGHGLAVLLRKQNSAVLYDVAAEFPDGFSMAENVLLPVLRSSGISQLDTVIISHDDIDHVGGLDTILRHQSVLEMRYPKQSCQRGDSWHWQGIQFEVLWPDLNYPKLLHNDNNQSCVIMLDDGSNRILLTGDIEQDVELLLATWHRSGLVNLSAQVLIAAHHGSKTSSSSPFILAVDPHYVLISAGHYNRWGMPAEIVMKRLRKLNTAICNTAEHGQISVIIDEYGKLSLKSWRKDVQPRWFLSL</sequence>
<feature type="transmembrane region" description="Helical" evidence="6">
    <location>
        <begin position="409"/>
        <end position="427"/>
    </location>
</feature>